<keyword evidence="1" id="KW-0175">Coiled coil</keyword>
<feature type="region of interest" description="Disordered" evidence="2">
    <location>
        <begin position="810"/>
        <end position="847"/>
    </location>
</feature>
<reference evidence="3 4" key="1">
    <citation type="submission" date="2017-08" db="EMBL/GenBank/DDBJ databases">
        <title>Acidophilic green algal genome provides insights into adaptation to an acidic environment.</title>
        <authorList>
            <person name="Hirooka S."/>
            <person name="Hirose Y."/>
            <person name="Kanesaki Y."/>
            <person name="Higuchi S."/>
            <person name="Fujiwara T."/>
            <person name="Onuma R."/>
            <person name="Era A."/>
            <person name="Ohbayashi R."/>
            <person name="Uzuka A."/>
            <person name="Nozaki H."/>
            <person name="Yoshikawa H."/>
            <person name="Miyagishima S.Y."/>
        </authorList>
    </citation>
    <scope>NUCLEOTIDE SEQUENCE [LARGE SCALE GENOMIC DNA]</scope>
    <source>
        <strain evidence="3 4">NIES-2499</strain>
    </source>
</reference>
<name>A0A250X5B6_9CHLO</name>
<dbReference type="EMBL" id="BEGY01000031">
    <property type="protein sequence ID" value="GAX78258.1"/>
    <property type="molecule type" value="Genomic_DNA"/>
</dbReference>
<protein>
    <submittedName>
        <fullName evidence="3">Uncharacterized protein</fullName>
    </submittedName>
</protein>
<accession>A0A250X5B6</accession>
<sequence length="1306" mass="143519">MELNLAEATILQETLLLLLTKSETSPNRHGVVFHEKVRNVKKGPSSCNVDICFENNDDLKLIEYLGDSQCLEDDIQELEGILSGSFPMDSNHDPDTVIGKTAAVTCNVASSTSVEHYVSGLQIVPCAPAVAQLAIKHQPTEQSQHGPAVLDAVIKSSSSSFLQDENQCHSNRVQKLTQGAFSQPSSSHGENIGILDSHSINESGHGSPLDISDCNDPRGTQLNKQMYQSPSRLDPDPKIQSLISMYDRSVERRTRLQARRVRELEVREAEALASCTFSPRVDDHSRQIMSEARSSMRYSSPDFNRDKKLLFPVNLDDGPYMQLLDASASPLNEHTFSFFEENYSPQRQDWAQGTEPPTVARGTAEMFSTVKYSSTVASELQHIPDSSSHRGLQVEAVCGASSYAEDSVQGDIMPAAVPSSMLFNLDSTLHPLSSSSILDPEPHSMDKQPSLTFQQNTDVQLSDNASWEHHQSVTQAGAGQDFGQRLYNIALMRKAKLETCLKQKALEERAARQYRALRAPRALPVLAQPYPPAFRHTPCEKPPLFSPYVTEEGASAPVNNSVKRYITGRSAQQERSVEEFGQHVSPLQAANGKTRNLIVHHHSNLHQEDFRAFDDDRYRDPLLPPPLVASKSSRHHLRTSWDTSQMSNNMISHLVIRPNGVSRIMDYNESQLNKQRDQSGKSAHLRYLPDEGQQLSSSSRAANRGLTSSSSSVLAVSESVMDWSSFLDRQQEFLQCRIQRIELRRHAAERDISSGKPSLSPRSAALARVASARRARRIQSQPLQEGNGVTLSSLSPNRSKAVRPAVLAVPPAGAGAPAGTNRLVSSSSLKADSEGGTNDRFTQNRGGSTLIRQAQQQCDRLGCGEGQVELTFKPKITSMASQMRPSTLEQLMDGGRSNREEMLQTKRFEKEAEAEAELTFRPHLSATARSFPEVKPVVTSLTHPERVIALAEIKQRAAEERRMLEQMEREEREMRECTFRPIITPVPAYLRAGPRNAKHISEYCEARDSATRQYEAFWSHSDQYAYEAIPLPPLDLDSQGSSVHKQDHSQHLHDKKINGRRSTLLDTLQSLVSSGDRGAAAEISIIPAAAVYISADCDPCDTVTASGSTAAAALRISETPQVDADTENLVISEGMSNKAGGLNGGRSHNYAAAAASDDEESLLLINKPAFLSASSHGMEHQQQQWRTSSLSQQISDDDAGDDQVAELVPWDPAASGEKQEGLIIGGESRVLMEDPPTALDVDTVQKAIQLLKMMDEYLASEDVIVASSGRGTGNTNDDHKHTNNVGGSTSISLRQSKENQEEISAA</sequence>
<feature type="region of interest" description="Disordered" evidence="2">
    <location>
        <begin position="180"/>
        <end position="238"/>
    </location>
</feature>
<feature type="coiled-coil region" evidence="1">
    <location>
        <begin position="950"/>
        <end position="977"/>
    </location>
</feature>
<feature type="region of interest" description="Disordered" evidence="2">
    <location>
        <begin position="1269"/>
        <end position="1306"/>
    </location>
</feature>
<evidence type="ECO:0000313" key="3">
    <source>
        <dbReference type="EMBL" id="GAX78258.1"/>
    </source>
</evidence>
<feature type="region of interest" description="Disordered" evidence="2">
    <location>
        <begin position="1175"/>
        <end position="1201"/>
    </location>
</feature>
<dbReference type="PANTHER" id="PTHR37028">
    <property type="entry name" value="UNNAMED PRODUCT-RELATED"/>
    <property type="match status" value="1"/>
</dbReference>
<feature type="compositionally biased region" description="Polar residues" evidence="2">
    <location>
        <begin position="778"/>
        <end position="796"/>
    </location>
</feature>
<proteinExistence type="predicted"/>
<evidence type="ECO:0000313" key="4">
    <source>
        <dbReference type="Proteomes" id="UP000232323"/>
    </source>
</evidence>
<evidence type="ECO:0000256" key="2">
    <source>
        <dbReference type="SAM" id="MobiDB-lite"/>
    </source>
</evidence>
<dbReference type="PANTHER" id="PTHR37028:SF4">
    <property type="entry name" value="ALMS MOTIF DOMAIN-CONTAINING PROTEIN"/>
    <property type="match status" value="1"/>
</dbReference>
<gene>
    <name evidence="3" type="ORF">CEUSTIGMA_g5700.t1</name>
</gene>
<feature type="compositionally biased region" description="Low complexity" evidence="2">
    <location>
        <begin position="757"/>
        <end position="770"/>
    </location>
</feature>
<feature type="compositionally biased region" description="Low complexity" evidence="2">
    <location>
        <begin position="810"/>
        <end position="819"/>
    </location>
</feature>
<feature type="region of interest" description="Disordered" evidence="2">
    <location>
        <begin position="748"/>
        <end position="796"/>
    </location>
</feature>
<dbReference type="STRING" id="1157962.A0A250X5B6"/>
<feature type="compositionally biased region" description="Polar residues" evidence="2">
    <location>
        <begin position="1175"/>
        <end position="1194"/>
    </location>
</feature>
<comment type="caution">
    <text evidence="3">The sequence shown here is derived from an EMBL/GenBank/DDBJ whole genome shotgun (WGS) entry which is preliminary data.</text>
</comment>
<dbReference type="OrthoDB" id="534153at2759"/>
<feature type="compositionally biased region" description="Polar residues" evidence="2">
    <location>
        <begin position="218"/>
        <end position="231"/>
    </location>
</feature>
<organism evidence="3 4">
    <name type="scientific">Chlamydomonas eustigma</name>
    <dbReference type="NCBI Taxonomy" id="1157962"/>
    <lineage>
        <taxon>Eukaryota</taxon>
        <taxon>Viridiplantae</taxon>
        <taxon>Chlorophyta</taxon>
        <taxon>core chlorophytes</taxon>
        <taxon>Chlorophyceae</taxon>
        <taxon>CS clade</taxon>
        <taxon>Chlamydomonadales</taxon>
        <taxon>Chlamydomonadaceae</taxon>
        <taxon>Chlamydomonas</taxon>
    </lineage>
</organism>
<feature type="compositionally biased region" description="Polar residues" evidence="2">
    <location>
        <begin position="1283"/>
        <end position="1294"/>
    </location>
</feature>
<feature type="compositionally biased region" description="Polar residues" evidence="2">
    <location>
        <begin position="822"/>
        <end position="847"/>
    </location>
</feature>
<dbReference type="Proteomes" id="UP000232323">
    <property type="component" value="Unassembled WGS sequence"/>
</dbReference>
<evidence type="ECO:0000256" key="1">
    <source>
        <dbReference type="SAM" id="Coils"/>
    </source>
</evidence>
<feature type="compositionally biased region" description="Polar residues" evidence="2">
    <location>
        <begin position="180"/>
        <end position="189"/>
    </location>
</feature>
<keyword evidence="4" id="KW-1185">Reference proteome</keyword>